<keyword evidence="6" id="KW-1185">Reference proteome</keyword>
<dbReference type="SUPFAM" id="SSF46785">
    <property type="entry name" value="Winged helix' DNA-binding domain"/>
    <property type="match status" value="1"/>
</dbReference>
<dbReference type="InterPro" id="IPR037171">
    <property type="entry name" value="NagB/RpiA_transferase-like"/>
</dbReference>
<evidence type="ECO:0000313" key="5">
    <source>
        <dbReference type="EMBL" id="QDH21916.1"/>
    </source>
</evidence>
<evidence type="ECO:0000256" key="2">
    <source>
        <dbReference type="ARBA" id="ARBA00023125"/>
    </source>
</evidence>
<organism evidence="5 6">
    <name type="scientific">Saccharibacillus brassicae</name>
    <dbReference type="NCBI Taxonomy" id="2583377"/>
    <lineage>
        <taxon>Bacteria</taxon>
        <taxon>Bacillati</taxon>
        <taxon>Bacillota</taxon>
        <taxon>Bacilli</taxon>
        <taxon>Bacillales</taxon>
        <taxon>Paenibacillaceae</taxon>
        <taxon>Saccharibacillus</taxon>
    </lineage>
</organism>
<proteinExistence type="predicted"/>
<dbReference type="AlphaFoldDB" id="A0A4Y6UZR9"/>
<dbReference type="Proteomes" id="UP000316968">
    <property type="component" value="Chromosome"/>
</dbReference>
<evidence type="ECO:0000313" key="6">
    <source>
        <dbReference type="Proteomes" id="UP000316968"/>
    </source>
</evidence>
<reference evidence="5 6" key="1">
    <citation type="submission" date="2019-06" db="EMBL/GenBank/DDBJ databases">
        <title>Saccharibacillus brassicae sp. nov., an endophytic bacterium isolated from Chinese cabbage seeds (Brassica pekinensis).</title>
        <authorList>
            <person name="Jiang L."/>
            <person name="Lee J."/>
            <person name="Kim S.W."/>
        </authorList>
    </citation>
    <scope>NUCLEOTIDE SEQUENCE [LARGE SCALE GENOMIC DNA]</scope>
    <source>
        <strain evidence="6">KCTC 43072 / ATSA2</strain>
    </source>
</reference>
<accession>A0A4Y6UZR9</accession>
<dbReference type="PANTHER" id="PTHR30363:SF44">
    <property type="entry name" value="AGA OPERON TRANSCRIPTIONAL REPRESSOR-RELATED"/>
    <property type="match status" value="1"/>
</dbReference>
<dbReference type="GO" id="GO:0003677">
    <property type="term" value="F:DNA binding"/>
    <property type="evidence" value="ECO:0007669"/>
    <property type="project" value="UniProtKB-KW"/>
</dbReference>
<dbReference type="InterPro" id="IPR036390">
    <property type="entry name" value="WH_DNA-bd_sf"/>
</dbReference>
<protein>
    <submittedName>
        <fullName evidence="5">DeoR/GlpR transcriptional regulator</fullName>
    </submittedName>
</protein>
<keyword evidence="2" id="KW-0238">DNA-binding</keyword>
<keyword evidence="3" id="KW-0804">Transcription</keyword>
<dbReference type="OrthoDB" id="9797223at2"/>
<dbReference type="RefSeq" id="WP_141448460.1">
    <property type="nucleotide sequence ID" value="NZ_CP041217.1"/>
</dbReference>
<sequence length="267" mass="29625">MKAEQRREWIINELYRNKKVQVSALAQTFGVSEETVRRDLDKLDKEGIAQKNYGGAVLSAPVNRDPSYASRHDLNLEAKRRIAEQVLGLVHDGDSVMADTSSTAFEALRLLTERKSNLTLITNSLVALSAFQQSGHRLIGTGGTLGASTSSFVGPDAARTIERYNADVALLGCKALSMHGGICDSNEAESELKLLMRRQANKTILLADRSKFDRLAFIRLFDFGQIDFVVTDRQPPEEWGEFLRGRGVTLVCRSEEAEFGSKEEEQS</sequence>
<dbReference type="KEGG" id="saca:FFV09_14385"/>
<dbReference type="InterPro" id="IPR018356">
    <property type="entry name" value="Tscrpt_reg_HTH_DeoR_CS"/>
</dbReference>
<dbReference type="InterPro" id="IPR036388">
    <property type="entry name" value="WH-like_DNA-bd_sf"/>
</dbReference>
<dbReference type="InterPro" id="IPR001034">
    <property type="entry name" value="DeoR_HTH"/>
</dbReference>
<gene>
    <name evidence="5" type="ORF">FFV09_14385</name>
</gene>
<name>A0A4Y6UZR9_SACBS</name>
<dbReference type="PANTHER" id="PTHR30363">
    <property type="entry name" value="HTH-TYPE TRANSCRIPTIONAL REGULATOR SRLR-RELATED"/>
    <property type="match status" value="1"/>
</dbReference>
<keyword evidence="1" id="KW-0805">Transcription regulation</keyword>
<dbReference type="Gene3D" id="3.40.50.1360">
    <property type="match status" value="1"/>
</dbReference>
<dbReference type="Gene3D" id="1.10.10.10">
    <property type="entry name" value="Winged helix-like DNA-binding domain superfamily/Winged helix DNA-binding domain"/>
    <property type="match status" value="1"/>
</dbReference>
<dbReference type="PRINTS" id="PR00037">
    <property type="entry name" value="HTHLACR"/>
</dbReference>
<dbReference type="GO" id="GO:0003700">
    <property type="term" value="F:DNA-binding transcription factor activity"/>
    <property type="evidence" value="ECO:0007669"/>
    <property type="project" value="InterPro"/>
</dbReference>
<dbReference type="SMART" id="SM00420">
    <property type="entry name" value="HTH_DEOR"/>
    <property type="match status" value="1"/>
</dbReference>
<dbReference type="InterPro" id="IPR050313">
    <property type="entry name" value="Carb_Metab_HTH_regulators"/>
</dbReference>
<feature type="domain" description="HTH deoR-type" evidence="4">
    <location>
        <begin position="3"/>
        <end position="58"/>
    </location>
</feature>
<evidence type="ECO:0000256" key="3">
    <source>
        <dbReference type="ARBA" id="ARBA00023163"/>
    </source>
</evidence>
<dbReference type="EMBL" id="CP041217">
    <property type="protein sequence ID" value="QDH21916.1"/>
    <property type="molecule type" value="Genomic_DNA"/>
</dbReference>
<dbReference type="PROSITE" id="PS51000">
    <property type="entry name" value="HTH_DEOR_2"/>
    <property type="match status" value="1"/>
</dbReference>
<evidence type="ECO:0000256" key="1">
    <source>
        <dbReference type="ARBA" id="ARBA00023015"/>
    </source>
</evidence>
<dbReference type="Pfam" id="PF08220">
    <property type="entry name" value="HTH_DeoR"/>
    <property type="match status" value="1"/>
</dbReference>
<dbReference type="PROSITE" id="PS00894">
    <property type="entry name" value="HTH_DEOR_1"/>
    <property type="match status" value="1"/>
</dbReference>
<evidence type="ECO:0000259" key="4">
    <source>
        <dbReference type="PROSITE" id="PS51000"/>
    </source>
</evidence>
<dbReference type="SMART" id="SM01134">
    <property type="entry name" value="DeoRC"/>
    <property type="match status" value="1"/>
</dbReference>
<dbReference type="Pfam" id="PF00455">
    <property type="entry name" value="DeoRC"/>
    <property type="match status" value="1"/>
</dbReference>
<dbReference type="SUPFAM" id="SSF100950">
    <property type="entry name" value="NagB/RpiA/CoA transferase-like"/>
    <property type="match status" value="1"/>
</dbReference>
<dbReference type="InterPro" id="IPR014036">
    <property type="entry name" value="DeoR-like_C"/>
</dbReference>